<dbReference type="EMBL" id="JBHTAX010000001">
    <property type="protein sequence ID" value="MFC7190693.1"/>
    <property type="molecule type" value="Genomic_DNA"/>
</dbReference>
<reference evidence="1 2" key="1">
    <citation type="journal article" date="2019" name="Int. J. Syst. Evol. Microbiol.">
        <title>The Global Catalogue of Microorganisms (GCM) 10K type strain sequencing project: providing services to taxonomists for standard genome sequencing and annotation.</title>
        <authorList>
            <consortium name="The Broad Institute Genomics Platform"/>
            <consortium name="The Broad Institute Genome Sequencing Center for Infectious Disease"/>
            <person name="Wu L."/>
            <person name="Ma J."/>
        </authorList>
    </citation>
    <scope>NUCLEOTIDE SEQUENCE [LARGE SCALE GENOMIC DNA]</scope>
    <source>
        <strain evidence="1 2">RDMS1</strain>
    </source>
</reference>
<gene>
    <name evidence="1" type="ORF">ACFQL7_13170</name>
</gene>
<proteinExistence type="predicted"/>
<dbReference type="RefSeq" id="WP_390205759.1">
    <property type="nucleotide sequence ID" value="NZ_JBHSZC010000001.1"/>
</dbReference>
<accession>A0ABD5YNB0</accession>
<evidence type="ECO:0008006" key="3">
    <source>
        <dbReference type="Google" id="ProtNLM"/>
    </source>
</evidence>
<sequence length="267" mass="30713">MLETEYQKVVDYGPLVNVEQRASLALGMCESEDSLREMDWSDFEHCVDAMLKYSIGTSHLYGGTEPGTGVPDGTLTLNWPDNDCLYMWDAKFVDLIKNNETTLSDEYSKIFKHLKQLETKQKNAPIYNDVKGICLFSPGISKTSITRLAEFIQEQNLPSGTDWKGSICYFELNALTRLTKMKMENRSGIKQKMGTFEQALHQYLSTPAKHSNEPDVIDNNRYRALHLSEQDIIEIFDYLSTQSNETFEFDKQEHMSYLEFNFSLSNN</sequence>
<evidence type="ECO:0000313" key="2">
    <source>
        <dbReference type="Proteomes" id="UP001596417"/>
    </source>
</evidence>
<evidence type="ECO:0000313" key="1">
    <source>
        <dbReference type="EMBL" id="MFC7190693.1"/>
    </source>
</evidence>
<comment type="caution">
    <text evidence="1">The sequence shown here is derived from an EMBL/GenBank/DDBJ whole genome shotgun (WGS) entry which is preliminary data.</text>
</comment>
<keyword evidence="2" id="KW-1185">Reference proteome</keyword>
<protein>
    <recommendedName>
        <fullName evidence="3">Restriction endonuclease</fullName>
    </recommendedName>
</protein>
<dbReference type="Proteomes" id="UP001596417">
    <property type="component" value="Unassembled WGS sequence"/>
</dbReference>
<dbReference type="AlphaFoldDB" id="A0ABD5YNB0"/>
<organism evidence="1 2">
    <name type="scientific">Halocatena marina</name>
    <dbReference type="NCBI Taxonomy" id="2934937"/>
    <lineage>
        <taxon>Archaea</taxon>
        <taxon>Methanobacteriati</taxon>
        <taxon>Methanobacteriota</taxon>
        <taxon>Stenosarchaea group</taxon>
        <taxon>Halobacteria</taxon>
        <taxon>Halobacteriales</taxon>
        <taxon>Natronomonadaceae</taxon>
        <taxon>Halocatena</taxon>
    </lineage>
</organism>
<name>A0ABD5YNB0_9EURY</name>